<protein>
    <recommendedName>
        <fullName evidence="3">SPOR domain-containing protein</fullName>
    </recommendedName>
</protein>
<dbReference type="RefSeq" id="WP_289964148.1">
    <property type="nucleotide sequence ID" value="NZ_JAUEOZ010000003.1"/>
</dbReference>
<gene>
    <name evidence="1" type="ORF">QWJ08_21655</name>
</gene>
<evidence type="ECO:0000313" key="2">
    <source>
        <dbReference type="Proteomes" id="UP001169719"/>
    </source>
</evidence>
<name>A0ABT7Y7L9_9VIBR</name>
<evidence type="ECO:0008006" key="3">
    <source>
        <dbReference type="Google" id="ProtNLM"/>
    </source>
</evidence>
<keyword evidence="2" id="KW-1185">Reference proteome</keyword>
<dbReference type="Proteomes" id="UP001169719">
    <property type="component" value="Unassembled WGS sequence"/>
</dbReference>
<organism evidence="1 2">
    <name type="scientific">Vibrio agarivorans</name>
    <dbReference type="NCBI Taxonomy" id="153622"/>
    <lineage>
        <taxon>Bacteria</taxon>
        <taxon>Pseudomonadati</taxon>
        <taxon>Pseudomonadota</taxon>
        <taxon>Gammaproteobacteria</taxon>
        <taxon>Vibrionales</taxon>
        <taxon>Vibrionaceae</taxon>
        <taxon>Vibrio</taxon>
    </lineage>
</organism>
<accession>A0ABT7Y7L9</accession>
<dbReference type="EMBL" id="JAUEOZ010000003">
    <property type="protein sequence ID" value="MDN2483965.1"/>
    <property type="molecule type" value="Genomic_DNA"/>
</dbReference>
<dbReference type="PROSITE" id="PS51257">
    <property type="entry name" value="PROKAR_LIPOPROTEIN"/>
    <property type="match status" value="1"/>
</dbReference>
<proteinExistence type="predicted"/>
<comment type="caution">
    <text evidence="1">The sequence shown here is derived from an EMBL/GenBank/DDBJ whole genome shotgun (WGS) entry which is preliminary data.</text>
</comment>
<evidence type="ECO:0000313" key="1">
    <source>
        <dbReference type="EMBL" id="MDN2483965.1"/>
    </source>
</evidence>
<sequence>MNSKQHIISACTVIALTGCANQGTSAPQQMNGLTMNQPVVSDVVPLTEGYVSPESPMEIGENDLMAKTSTNYEKSTGGAIPYINEDVAFPDESAVAPNLEDEIWIEDASALAQQPFTEVSVAMPAQEPQEIFTSYGESDVNDYILIRGEKYEATLMRWLHAEGYTKVGKLLDDEYQWKMEQVVERDEMLTTTFDEALRVIKDRISANVEPESTDLYDTGPDPLPVVDPIATSRLSFNLDRELNEAIISSSILPTTMFVVERGDLMTNYLRLAAHYNWEAEPDFFLSPNYETPFNYIIVTEKQNVRSAFQHLLKPYPNLKAGLYRPSRQVFIEEDK</sequence>
<reference evidence="1" key="1">
    <citation type="submission" date="2024-05" db="EMBL/GenBank/DDBJ databases">
        <title>Genome Sequences of Four Agar- Degrading Marine Bacteria.</title>
        <authorList>
            <person name="Phillips E.K."/>
            <person name="Shaffer J.C."/>
            <person name="Henson M.W."/>
            <person name="Temperton B."/>
            <person name="Thrash C.J."/>
            <person name="Martin M.O."/>
        </authorList>
    </citation>
    <scope>NUCLEOTIDE SEQUENCE</scope>
    <source>
        <strain evidence="1">EKP203</strain>
    </source>
</reference>